<dbReference type="PANTHER" id="PTHR23501">
    <property type="entry name" value="MAJOR FACILITATOR SUPERFAMILY"/>
    <property type="match status" value="1"/>
</dbReference>
<feature type="transmembrane region" description="Helical" evidence="6">
    <location>
        <begin position="320"/>
        <end position="341"/>
    </location>
</feature>
<dbReference type="Gene3D" id="1.20.1720.10">
    <property type="entry name" value="Multidrug resistance protein D"/>
    <property type="match status" value="1"/>
</dbReference>
<dbReference type="GO" id="GO:0005886">
    <property type="term" value="C:plasma membrane"/>
    <property type="evidence" value="ECO:0007669"/>
    <property type="project" value="TreeGrafter"/>
</dbReference>
<comment type="subcellular location">
    <subcellularLocation>
        <location evidence="1">Membrane</location>
        <topology evidence="1">Multi-pass membrane protein</topology>
    </subcellularLocation>
</comment>
<evidence type="ECO:0000256" key="1">
    <source>
        <dbReference type="ARBA" id="ARBA00004141"/>
    </source>
</evidence>
<reference evidence="8" key="1">
    <citation type="journal article" date="2020" name="Stud. Mycol.">
        <title>101 Dothideomycetes genomes: a test case for predicting lifestyles and emergence of pathogens.</title>
        <authorList>
            <person name="Haridas S."/>
            <person name="Albert R."/>
            <person name="Binder M."/>
            <person name="Bloem J."/>
            <person name="Labutti K."/>
            <person name="Salamov A."/>
            <person name="Andreopoulos B."/>
            <person name="Baker S."/>
            <person name="Barry K."/>
            <person name="Bills G."/>
            <person name="Bluhm B."/>
            <person name="Cannon C."/>
            <person name="Castanera R."/>
            <person name="Culley D."/>
            <person name="Daum C."/>
            <person name="Ezra D."/>
            <person name="Gonzalez J."/>
            <person name="Henrissat B."/>
            <person name="Kuo A."/>
            <person name="Liang C."/>
            <person name="Lipzen A."/>
            <person name="Lutzoni F."/>
            <person name="Magnuson J."/>
            <person name="Mondo S."/>
            <person name="Nolan M."/>
            <person name="Ohm R."/>
            <person name="Pangilinan J."/>
            <person name="Park H.-J."/>
            <person name="Ramirez L."/>
            <person name="Alfaro M."/>
            <person name="Sun H."/>
            <person name="Tritt A."/>
            <person name="Yoshinaga Y."/>
            <person name="Zwiers L.-H."/>
            <person name="Turgeon B."/>
            <person name="Goodwin S."/>
            <person name="Spatafora J."/>
            <person name="Crous P."/>
            <person name="Grigoriev I."/>
        </authorList>
    </citation>
    <scope>NUCLEOTIDE SEQUENCE</scope>
    <source>
        <strain evidence="8">CBS 207.26</strain>
    </source>
</reference>
<dbReference type="PROSITE" id="PS50850">
    <property type="entry name" value="MFS"/>
    <property type="match status" value="1"/>
</dbReference>
<feature type="transmembrane region" description="Helical" evidence="6">
    <location>
        <begin position="250"/>
        <end position="269"/>
    </location>
</feature>
<protein>
    <submittedName>
        <fullName evidence="8">MFS general substrate transporter</fullName>
    </submittedName>
</protein>
<evidence type="ECO:0000259" key="7">
    <source>
        <dbReference type="PROSITE" id="PS50850"/>
    </source>
</evidence>
<dbReference type="InterPro" id="IPR020846">
    <property type="entry name" value="MFS_dom"/>
</dbReference>
<sequence length="557" mass="60501">MASSKEKTTSNGSATRCAIDPEQPSSPPEDDGSHGQIVYFKGPRLYLIIIATCIAIFLTNLEVPIVTTSLVNITNDFGGFGKAPWIVSSYLLGYVGVVIIFSKISDIFGRKPIFIITLLIFTIFSAACGASQSLTQLIVFRAFQGIGGAGCFALCTIIVIELVPESQYAALTAIISVVYSLALLGGPIVGGAINNSTTWRWVFLLNVPGTVPAILIAYFCIPRNYPHHGNSNYPVHSFRSLIKRKTVKRVDFLGCAMLLLATLSLVAALEEAGLDFGWRSAFVITMLTVSGVLWILFLVWERYVTKKAEVKEPVFPWRFATSRVWIGMLLNAVFLGAPWIGTIFQLPQKFQVVHGSSPIKAGIQLLPFTASGPIGAIIMSIFSKKGVPPIYMVLIASILQVIGFSLLGTLSTENASIRRSQYGFQVIAGFGSGANSALVQLLTPFSVEPRDKAVAMGSIAQFRIMGGAIGLSIVHTAMNGFVKSRLLHLFTNEQFKAIMNSAEAVKSLEPQTRELVTSVLAQGYNLQMKIFAGLASIQIIGTMLMWRRKNIVVPKEM</sequence>
<feature type="transmembrane region" description="Helical" evidence="6">
    <location>
        <begin position="281"/>
        <end position="300"/>
    </location>
</feature>
<organism evidence="8 9">
    <name type="scientific">Zopfia rhizophila CBS 207.26</name>
    <dbReference type="NCBI Taxonomy" id="1314779"/>
    <lineage>
        <taxon>Eukaryota</taxon>
        <taxon>Fungi</taxon>
        <taxon>Dikarya</taxon>
        <taxon>Ascomycota</taxon>
        <taxon>Pezizomycotina</taxon>
        <taxon>Dothideomycetes</taxon>
        <taxon>Dothideomycetes incertae sedis</taxon>
        <taxon>Zopfiaceae</taxon>
        <taxon>Zopfia</taxon>
    </lineage>
</organism>
<keyword evidence="4 6" id="KW-0472">Membrane</keyword>
<evidence type="ECO:0000313" key="9">
    <source>
        <dbReference type="Proteomes" id="UP000800200"/>
    </source>
</evidence>
<evidence type="ECO:0000256" key="6">
    <source>
        <dbReference type="SAM" id="Phobius"/>
    </source>
</evidence>
<evidence type="ECO:0000256" key="4">
    <source>
        <dbReference type="ARBA" id="ARBA00023136"/>
    </source>
</evidence>
<feature type="transmembrane region" description="Helical" evidence="6">
    <location>
        <begin position="170"/>
        <end position="193"/>
    </location>
</feature>
<name>A0A6A6DIT6_9PEZI</name>
<feature type="transmembrane region" description="Helical" evidence="6">
    <location>
        <begin position="389"/>
        <end position="410"/>
    </location>
</feature>
<keyword evidence="9" id="KW-1185">Reference proteome</keyword>
<feature type="transmembrane region" description="Helical" evidence="6">
    <location>
        <begin position="199"/>
        <end position="221"/>
    </location>
</feature>
<evidence type="ECO:0000256" key="2">
    <source>
        <dbReference type="ARBA" id="ARBA00022692"/>
    </source>
</evidence>
<feature type="transmembrane region" description="Helical" evidence="6">
    <location>
        <begin position="464"/>
        <end position="482"/>
    </location>
</feature>
<gene>
    <name evidence="8" type="ORF">K469DRAFT_596272</name>
</gene>
<feature type="domain" description="Major facilitator superfamily (MFS) profile" evidence="7">
    <location>
        <begin position="48"/>
        <end position="550"/>
    </location>
</feature>
<dbReference type="Gene3D" id="1.20.1250.20">
    <property type="entry name" value="MFS general substrate transporter like domains"/>
    <property type="match status" value="1"/>
</dbReference>
<keyword evidence="2 6" id="KW-0812">Transmembrane</keyword>
<feature type="transmembrane region" description="Helical" evidence="6">
    <location>
        <begin position="83"/>
        <end position="101"/>
    </location>
</feature>
<feature type="transmembrane region" description="Helical" evidence="6">
    <location>
        <begin position="45"/>
        <end position="63"/>
    </location>
</feature>
<feature type="transmembrane region" description="Helical" evidence="6">
    <location>
        <begin position="138"/>
        <end position="163"/>
    </location>
</feature>
<feature type="transmembrane region" description="Helical" evidence="6">
    <location>
        <begin position="361"/>
        <end position="382"/>
    </location>
</feature>
<proteinExistence type="predicted"/>
<keyword evidence="3 6" id="KW-1133">Transmembrane helix</keyword>
<dbReference type="OrthoDB" id="440553at2759"/>
<feature type="region of interest" description="Disordered" evidence="5">
    <location>
        <begin position="1"/>
        <end position="33"/>
    </location>
</feature>
<evidence type="ECO:0000313" key="8">
    <source>
        <dbReference type="EMBL" id="KAF2179434.1"/>
    </source>
</evidence>
<dbReference type="EMBL" id="ML994667">
    <property type="protein sequence ID" value="KAF2179434.1"/>
    <property type="molecule type" value="Genomic_DNA"/>
</dbReference>
<evidence type="ECO:0000256" key="3">
    <source>
        <dbReference type="ARBA" id="ARBA00022989"/>
    </source>
</evidence>
<dbReference type="AlphaFoldDB" id="A0A6A6DIT6"/>
<dbReference type="PANTHER" id="PTHR23501:SF43">
    <property type="entry name" value="MULTIDRUG TRANSPORTER, PUTATIVE (AFU_ORTHOLOGUE AFUA_6G03040)-RELATED"/>
    <property type="match status" value="1"/>
</dbReference>
<dbReference type="SUPFAM" id="SSF103473">
    <property type="entry name" value="MFS general substrate transporter"/>
    <property type="match status" value="2"/>
</dbReference>
<dbReference type="Proteomes" id="UP000800200">
    <property type="component" value="Unassembled WGS sequence"/>
</dbReference>
<dbReference type="Pfam" id="PF07690">
    <property type="entry name" value="MFS_1"/>
    <property type="match status" value="2"/>
</dbReference>
<dbReference type="InterPro" id="IPR011701">
    <property type="entry name" value="MFS"/>
</dbReference>
<dbReference type="GO" id="GO:0022857">
    <property type="term" value="F:transmembrane transporter activity"/>
    <property type="evidence" value="ECO:0007669"/>
    <property type="project" value="InterPro"/>
</dbReference>
<dbReference type="InterPro" id="IPR036259">
    <property type="entry name" value="MFS_trans_sf"/>
</dbReference>
<accession>A0A6A6DIT6</accession>
<feature type="transmembrane region" description="Helical" evidence="6">
    <location>
        <begin position="113"/>
        <end position="132"/>
    </location>
</feature>
<evidence type="ECO:0000256" key="5">
    <source>
        <dbReference type="SAM" id="MobiDB-lite"/>
    </source>
</evidence>